<accession>A0AA37KCE3</accession>
<evidence type="ECO:0000256" key="1">
    <source>
        <dbReference type="SAM" id="MobiDB-lite"/>
    </source>
</evidence>
<protein>
    <submittedName>
        <fullName evidence="2">Uncharacterized protein</fullName>
    </submittedName>
</protein>
<dbReference type="Proteomes" id="UP001055114">
    <property type="component" value="Unassembled WGS sequence"/>
</dbReference>
<name>A0AA37KCE3_9BACT</name>
<gene>
    <name evidence="2" type="ORF">CE91St3_30810</name>
</gene>
<dbReference type="EMBL" id="BQNZ01000003">
    <property type="protein sequence ID" value="GKH73218.1"/>
    <property type="molecule type" value="Genomic_DNA"/>
</dbReference>
<evidence type="ECO:0000313" key="3">
    <source>
        <dbReference type="Proteomes" id="UP001055114"/>
    </source>
</evidence>
<proteinExistence type="predicted"/>
<reference evidence="2" key="1">
    <citation type="submission" date="2022-01" db="EMBL/GenBank/DDBJ databases">
        <title>Novel bile acid biosynthetic pathways are enriched in the microbiome of centenarians.</title>
        <authorList>
            <person name="Sato Y."/>
            <person name="Atarashi K."/>
            <person name="Plichta R.D."/>
            <person name="Arai Y."/>
            <person name="Sasajima S."/>
            <person name="Kearney M.S."/>
            <person name="Suda W."/>
            <person name="Takeshita K."/>
            <person name="Sasaki T."/>
            <person name="Okamoto S."/>
            <person name="Skelly N.A."/>
            <person name="Okamura Y."/>
            <person name="Vlamakis H."/>
            <person name="Li Y."/>
            <person name="Tanoue T."/>
            <person name="Takei H."/>
            <person name="Nittono H."/>
            <person name="Narushima S."/>
            <person name="Irie J."/>
            <person name="Itoh H."/>
            <person name="Moriya K."/>
            <person name="Sugiura Y."/>
            <person name="Suematsu M."/>
            <person name="Moritoki N."/>
            <person name="Shibata S."/>
            <person name="Littman R.D."/>
            <person name="Fischbach A.M."/>
            <person name="Uwamino Y."/>
            <person name="Inoue T."/>
            <person name="Honda A."/>
            <person name="Hattori M."/>
            <person name="Murai T."/>
            <person name="Xavier J.R."/>
            <person name="Hirose N."/>
            <person name="Honda K."/>
        </authorList>
    </citation>
    <scope>NUCLEOTIDE SEQUENCE</scope>
    <source>
        <strain evidence="2">CE91-St3</strain>
    </source>
</reference>
<comment type="caution">
    <text evidence="2">The sequence shown here is derived from an EMBL/GenBank/DDBJ whole genome shotgun (WGS) entry which is preliminary data.</text>
</comment>
<organism evidence="2 3">
    <name type="scientific">Parabacteroides merdae</name>
    <dbReference type="NCBI Taxonomy" id="46503"/>
    <lineage>
        <taxon>Bacteria</taxon>
        <taxon>Pseudomonadati</taxon>
        <taxon>Bacteroidota</taxon>
        <taxon>Bacteroidia</taxon>
        <taxon>Bacteroidales</taxon>
        <taxon>Tannerellaceae</taxon>
        <taxon>Parabacteroides</taxon>
    </lineage>
</organism>
<sequence length="72" mass="8023">MIKIINDLFKRFITGLSGDIVDTSDESLGKDSPNHDGQVSETEYAGLEPNFSLDTLKDIKKKVYLSEITSFP</sequence>
<feature type="region of interest" description="Disordered" evidence="1">
    <location>
        <begin position="24"/>
        <end position="43"/>
    </location>
</feature>
<evidence type="ECO:0000313" key="2">
    <source>
        <dbReference type="EMBL" id="GKH73218.1"/>
    </source>
</evidence>
<dbReference type="AlphaFoldDB" id="A0AA37KCE3"/>